<keyword evidence="6" id="KW-1185">Reference proteome</keyword>
<evidence type="ECO:0000256" key="1">
    <source>
        <dbReference type="ARBA" id="ARBA00023015"/>
    </source>
</evidence>
<gene>
    <name evidence="5" type="ORF">FHY64_18150</name>
</gene>
<sequence>MAFDIDPSIIDKSLPVPVGRQLYGLLSYQLSHGDIPKGTRLPSVRRLASDLGIAQVTVAQVYQQLRDAGLLEMRKGSGAFTRLDVPDHHDTTALKTDVDLLLSKAERMGIAPMALVAMVSAQAQMRRSRAGLTIIFVGVFEGPGNDYVAELQPLLTSRDRISLVTLEQLRDDTDARAACEAADLVLTFVHRKTEVAGMVPGADILGLRFIPSDATRAALARIDPRARVAAITQLRDYIAIMRPSVQRFAPHVSNIQVSWSYAPELDEILAGSDVVIYASGADHIARAVRPGVTCFEYRHAPDPAAIENELLPYLAALRETRARGDLKVVSGGRAVTDDQ</sequence>
<dbReference type="InterPro" id="IPR036388">
    <property type="entry name" value="WH-like_DNA-bd_sf"/>
</dbReference>
<dbReference type="GO" id="GO:0003700">
    <property type="term" value="F:DNA-binding transcription factor activity"/>
    <property type="evidence" value="ECO:0007669"/>
    <property type="project" value="InterPro"/>
</dbReference>
<accession>A0A5C5G8F4</accession>
<dbReference type="RefSeq" id="WP_140197282.1">
    <property type="nucleotide sequence ID" value="NZ_CP065915.1"/>
</dbReference>
<dbReference type="OrthoDB" id="9808770at2"/>
<dbReference type="PROSITE" id="PS50949">
    <property type="entry name" value="HTH_GNTR"/>
    <property type="match status" value="1"/>
</dbReference>
<keyword evidence="2" id="KW-0238">DNA-binding</keyword>
<evidence type="ECO:0000313" key="6">
    <source>
        <dbReference type="Proteomes" id="UP000314011"/>
    </source>
</evidence>
<dbReference type="CDD" id="cd07377">
    <property type="entry name" value="WHTH_GntR"/>
    <property type="match status" value="1"/>
</dbReference>
<dbReference type="Proteomes" id="UP000314011">
    <property type="component" value="Unassembled WGS sequence"/>
</dbReference>
<reference evidence="5 6" key="1">
    <citation type="submission" date="2019-06" db="EMBL/GenBank/DDBJ databases">
        <title>Genome of new Rhodobacteraceae sp. SM1903.</title>
        <authorList>
            <person name="Ren X."/>
        </authorList>
    </citation>
    <scope>NUCLEOTIDE SEQUENCE [LARGE SCALE GENOMIC DNA]</scope>
    <source>
        <strain evidence="5 6">SM1903</strain>
    </source>
</reference>
<evidence type="ECO:0000313" key="5">
    <source>
        <dbReference type="EMBL" id="TNY31014.1"/>
    </source>
</evidence>
<dbReference type="EMBL" id="VFFF01000003">
    <property type="protein sequence ID" value="TNY31014.1"/>
    <property type="molecule type" value="Genomic_DNA"/>
</dbReference>
<dbReference type="InterPro" id="IPR000524">
    <property type="entry name" value="Tscrpt_reg_HTH_GntR"/>
</dbReference>
<dbReference type="InterPro" id="IPR036390">
    <property type="entry name" value="WH_DNA-bd_sf"/>
</dbReference>
<organism evidence="5 6">
    <name type="scientific">Pelagovum pacificum</name>
    <dbReference type="NCBI Taxonomy" id="2588711"/>
    <lineage>
        <taxon>Bacteria</taxon>
        <taxon>Pseudomonadati</taxon>
        <taxon>Pseudomonadota</taxon>
        <taxon>Alphaproteobacteria</taxon>
        <taxon>Rhodobacterales</taxon>
        <taxon>Paracoccaceae</taxon>
        <taxon>Pelagovum</taxon>
    </lineage>
</organism>
<dbReference type="AlphaFoldDB" id="A0A5C5G8F4"/>
<dbReference type="Pfam" id="PF00392">
    <property type="entry name" value="GntR"/>
    <property type="match status" value="1"/>
</dbReference>
<protein>
    <submittedName>
        <fullName evidence="5">GntR family transcriptional regulator</fullName>
    </submittedName>
</protein>
<dbReference type="SMART" id="SM00345">
    <property type="entry name" value="HTH_GNTR"/>
    <property type="match status" value="1"/>
</dbReference>
<dbReference type="PANTHER" id="PTHR38445">
    <property type="entry name" value="HTH-TYPE TRANSCRIPTIONAL REPRESSOR YTRA"/>
    <property type="match status" value="1"/>
</dbReference>
<evidence type="ECO:0000256" key="3">
    <source>
        <dbReference type="ARBA" id="ARBA00023163"/>
    </source>
</evidence>
<dbReference type="GO" id="GO:0003677">
    <property type="term" value="F:DNA binding"/>
    <property type="evidence" value="ECO:0007669"/>
    <property type="project" value="UniProtKB-KW"/>
</dbReference>
<dbReference type="Gene3D" id="1.10.10.10">
    <property type="entry name" value="Winged helix-like DNA-binding domain superfamily/Winged helix DNA-binding domain"/>
    <property type="match status" value="1"/>
</dbReference>
<name>A0A5C5G8F4_9RHOB</name>
<evidence type="ECO:0000259" key="4">
    <source>
        <dbReference type="PROSITE" id="PS50949"/>
    </source>
</evidence>
<dbReference type="PANTHER" id="PTHR38445:SF9">
    <property type="entry name" value="HTH-TYPE TRANSCRIPTIONAL REPRESSOR YTRA"/>
    <property type="match status" value="1"/>
</dbReference>
<proteinExistence type="predicted"/>
<evidence type="ECO:0000256" key="2">
    <source>
        <dbReference type="ARBA" id="ARBA00023125"/>
    </source>
</evidence>
<comment type="caution">
    <text evidence="5">The sequence shown here is derived from an EMBL/GenBank/DDBJ whole genome shotgun (WGS) entry which is preliminary data.</text>
</comment>
<keyword evidence="3" id="KW-0804">Transcription</keyword>
<feature type="domain" description="HTH gntR-type" evidence="4">
    <location>
        <begin position="16"/>
        <end position="84"/>
    </location>
</feature>
<keyword evidence="1" id="KW-0805">Transcription regulation</keyword>
<dbReference type="SUPFAM" id="SSF46785">
    <property type="entry name" value="Winged helix' DNA-binding domain"/>
    <property type="match status" value="1"/>
</dbReference>